<dbReference type="GO" id="GO:0061982">
    <property type="term" value="P:meiosis I cell cycle process"/>
    <property type="evidence" value="ECO:0007669"/>
    <property type="project" value="UniProtKB-ARBA"/>
</dbReference>
<dbReference type="InterPro" id="IPR027417">
    <property type="entry name" value="P-loop_NTPase"/>
</dbReference>
<evidence type="ECO:0000256" key="3">
    <source>
        <dbReference type="ARBA" id="ARBA00022763"/>
    </source>
</evidence>
<evidence type="ECO:0000256" key="4">
    <source>
        <dbReference type="ARBA" id="ARBA00022840"/>
    </source>
</evidence>
<dbReference type="InterPro" id="IPR013632">
    <property type="entry name" value="Rad51_C"/>
</dbReference>
<evidence type="ECO:0000256" key="2">
    <source>
        <dbReference type="ARBA" id="ARBA00022741"/>
    </source>
</evidence>
<dbReference type="Proteomes" id="UP000467700">
    <property type="component" value="Unassembled WGS sequence"/>
</dbReference>
<sequence length="452" mass="49510">MNLDTPFTEHCLTFSELGLLRKGNFRTVTDLLSNTVQDIAKKCKASPLEIKRIVEKVLDATPYHHISRLDNLQDESEEKFTTGDIILDAALGGGIRTGMVWEVVGESAAGKTQLALQLSLFVQAPLELGGLSASVCYLITSGTLPTSRLLQIANAKALPSTACSLDNVHISTTPNVAILERVLRDILPPFIEKQTQGGKPVKLVVIDALGELFHLHNATTTSTLVERSKDIARISAQLHGLASQYLVAVLVLNEVIDVFDRPRRNWDGQGDLLYDTQSRLFSTAEFFGDGKKEASLGLVWANQVNTRIMLSRTGRRRFLSGEELPKRRCIQDEEALVPRADPHETQATLIRRLSVIFSSVSSPMSLDYVVTEAGISALGNSVVYATSSNNDEGVSALPPSTGDVVAPRSTEQAQVPTRTHGDEFEHLWAEGDSYENFDWDALEENLVSQTVT</sequence>
<dbReference type="PANTHER" id="PTHR46487">
    <property type="entry name" value="DNA REPAIR PROTEIN XRCC3"/>
    <property type="match status" value="1"/>
</dbReference>
<keyword evidence="6" id="KW-0539">Nucleus</keyword>
<dbReference type="GO" id="GO:0000400">
    <property type="term" value="F:four-way junction DNA binding"/>
    <property type="evidence" value="ECO:0007669"/>
    <property type="project" value="TreeGrafter"/>
</dbReference>
<protein>
    <recommendedName>
        <fullName evidence="7">RecA family profile 1 domain-containing protein</fullName>
    </recommendedName>
</protein>
<dbReference type="PROSITE" id="PS50162">
    <property type="entry name" value="RECA_2"/>
    <property type="match status" value="1"/>
</dbReference>
<dbReference type="GO" id="GO:0045003">
    <property type="term" value="P:double-strand break repair via synthesis-dependent strand annealing"/>
    <property type="evidence" value="ECO:0007669"/>
    <property type="project" value="TreeGrafter"/>
</dbReference>
<dbReference type="GO" id="GO:0090656">
    <property type="term" value="P:t-circle formation"/>
    <property type="evidence" value="ECO:0007669"/>
    <property type="project" value="TreeGrafter"/>
</dbReference>
<gene>
    <name evidence="8" type="ORF">AAE3_LOCUS11528</name>
</gene>
<dbReference type="InterPro" id="IPR047348">
    <property type="entry name" value="XRCC3-like_C"/>
</dbReference>
<dbReference type="InterPro" id="IPR020588">
    <property type="entry name" value="RecA_ATP-bd"/>
</dbReference>
<dbReference type="Pfam" id="PF08423">
    <property type="entry name" value="Rad51"/>
    <property type="match status" value="1"/>
</dbReference>
<dbReference type="AlphaFoldDB" id="A0A8S0WB37"/>
<accession>A0A8S0WB37</accession>
<dbReference type="PANTHER" id="PTHR46487:SF1">
    <property type="entry name" value="DNA REPAIR PROTEIN XRCC3"/>
    <property type="match status" value="1"/>
</dbReference>
<keyword evidence="5" id="KW-0234">DNA repair</keyword>
<keyword evidence="3" id="KW-0227">DNA damage</keyword>
<dbReference type="GO" id="GO:0140664">
    <property type="term" value="F:ATP-dependent DNA damage sensor activity"/>
    <property type="evidence" value="ECO:0007669"/>
    <property type="project" value="InterPro"/>
</dbReference>
<name>A0A8S0WB37_CYCAE</name>
<dbReference type="EMBL" id="CACVBS010000077">
    <property type="protein sequence ID" value="CAA7269348.1"/>
    <property type="molecule type" value="Genomic_DNA"/>
</dbReference>
<dbReference type="GO" id="GO:0005524">
    <property type="term" value="F:ATP binding"/>
    <property type="evidence" value="ECO:0007669"/>
    <property type="project" value="UniProtKB-KW"/>
</dbReference>
<keyword evidence="9" id="KW-1185">Reference proteome</keyword>
<proteinExistence type="predicted"/>
<keyword evidence="4" id="KW-0067">ATP-binding</keyword>
<dbReference type="SUPFAM" id="SSF52540">
    <property type="entry name" value="P-loop containing nucleoside triphosphate hydrolases"/>
    <property type="match status" value="1"/>
</dbReference>
<evidence type="ECO:0000256" key="1">
    <source>
        <dbReference type="ARBA" id="ARBA00004123"/>
    </source>
</evidence>
<organism evidence="8 9">
    <name type="scientific">Cyclocybe aegerita</name>
    <name type="common">Black poplar mushroom</name>
    <name type="synonym">Agrocybe aegerita</name>
    <dbReference type="NCBI Taxonomy" id="1973307"/>
    <lineage>
        <taxon>Eukaryota</taxon>
        <taxon>Fungi</taxon>
        <taxon>Dikarya</taxon>
        <taxon>Basidiomycota</taxon>
        <taxon>Agaricomycotina</taxon>
        <taxon>Agaricomycetes</taxon>
        <taxon>Agaricomycetidae</taxon>
        <taxon>Agaricales</taxon>
        <taxon>Agaricineae</taxon>
        <taxon>Bolbitiaceae</taxon>
        <taxon>Cyclocybe</taxon>
    </lineage>
</organism>
<comment type="caution">
    <text evidence="8">The sequence shown here is derived from an EMBL/GenBank/DDBJ whole genome shotgun (WGS) entry which is preliminary data.</text>
</comment>
<dbReference type="GO" id="GO:0000722">
    <property type="term" value="P:telomere maintenance via recombination"/>
    <property type="evidence" value="ECO:0007669"/>
    <property type="project" value="TreeGrafter"/>
</dbReference>
<dbReference type="GO" id="GO:0033065">
    <property type="term" value="C:Rad51C-XRCC3 complex"/>
    <property type="evidence" value="ECO:0007669"/>
    <property type="project" value="TreeGrafter"/>
</dbReference>
<feature type="domain" description="RecA family profile 1" evidence="7">
    <location>
        <begin position="76"/>
        <end position="255"/>
    </location>
</feature>
<dbReference type="Gene3D" id="3.40.50.300">
    <property type="entry name" value="P-loop containing nucleotide triphosphate hydrolases"/>
    <property type="match status" value="1"/>
</dbReference>
<dbReference type="CDD" id="cd19491">
    <property type="entry name" value="XRCC3"/>
    <property type="match status" value="1"/>
</dbReference>
<comment type="subcellular location">
    <subcellularLocation>
        <location evidence="1">Nucleus</location>
    </subcellularLocation>
</comment>
<dbReference type="GO" id="GO:0071140">
    <property type="term" value="P:resolution of mitotic recombination intermediates"/>
    <property type="evidence" value="ECO:0007669"/>
    <property type="project" value="TreeGrafter"/>
</dbReference>
<dbReference type="OrthoDB" id="1861185at2759"/>
<keyword evidence="2" id="KW-0547">Nucleotide-binding</keyword>
<evidence type="ECO:0000259" key="7">
    <source>
        <dbReference type="PROSITE" id="PS50162"/>
    </source>
</evidence>
<dbReference type="GO" id="GO:0005657">
    <property type="term" value="C:replication fork"/>
    <property type="evidence" value="ECO:0007669"/>
    <property type="project" value="TreeGrafter"/>
</dbReference>
<reference evidence="8 9" key="1">
    <citation type="submission" date="2020-01" db="EMBL/GenBank/DDBJ databases">
        <authorList>
            <person name="Gupta K D."/>
        </authorList>
    </citation>
    <scope>NUCLEOTIDE SEQUENCE [LARGE SCALE GENOMIC DNA]</scope>
</reference>
<evidence type="ECO:0000313" key="8">
    <source>
        <dbReference type="EMBL" id="CAA7269348.1"/>
    </source>
</evidence>
<evidence type="ECO:0000313" key="9">
    <source>
        <dbReference type="Proteomes" id="UP000467700"/>
    </source>
</evidence>
<evidence type="ECO:0000256" key="5">
    <source>
        <dbReference type="ARBA" id="ARBA00023204"/>
    </source>
</evidence>
<evidence type="ECO:0000256" key="6">
    <source>
        <dbReference type="ARBA" id="ARBA00023242"/>
    </source>
</evidence>